<sequence>MKKQIKKIVGFTAALALVFAFHSCDDLEKYELPEAGSIADATPPEADFSFTQGAGPDEEWKDYTFANLSTSATTYSWDYGDGNTSTDVDGANTYPGEGTYTVTLTASDALGVVSESTQIVEVVEPPTPAVPDPVIINGDFDKLAKLGSSNLCSCSGWDNDDIGEQGESSSGNGGSDNVVKFDNNEPDHVYQEFAVTPNADYSITIVTSHKTIASTPGTYPGSTLEIRILAGAGYNAGYTPTYYTAAPDFPNSGYGYTTVAQVETAANNLLVETIPNPNDDDYFTQTYTFNAGANDSVALFIRGIGGDSSVGSYGYSSGDEEIRADSVTITAVN</sequence>
<feature type="region of interest" description="Disordered" evidence="1">
    <location>
        <begin position="162"/>
        <end position="183"/>
    </location>
</feature>
<dbReference type="PROSITE" id="PS50093">
    <property type="entry name" value="PKD"/>
    <property type="match status" value="1"/>
</dbReference>
<evidence type="ECO:0000259" key="3">
    <source>
        <dbReference type="PROSITE" id="PS50093"/>
    </source>
</evidence>
<evidence type="ECO:0000256" key="1">
    <source>
        <dbReference type="SAM" id="MobiDB-lite"/>
    </source>
</evidence>
<name>A0ABR7Q4F2_9FLAO</name>
<dbReference type="Pfam" id="PF18911">
    <property type="entry name" value="PKD_4"/>
    <property type="match status" value="1"/>
</dbReference>
<dbReference type="SUPFAM" id="SSF49299">
    <property type="entry name" value="PKD domain"/>
    <property type="match status" value="1"/>
</dbReference>
<keyword evidence="5" id="KW-1185">Reference proteome</keyword>
<feature type="domain" description="PKD" evidence="3">
    <location>
        <begin position="69"/>
        <end position="129"/>
    </location>
</feature>
<dbReference type="CDD" id="cd00146">
    <property type="entry name" value="PKD"/>
    <property type="match status" value="1"/>
</dbReference>
<evidence type="ECO:0000313" key="5">
    <source>
        <dbReference type="Proteomes" id="UP000619238"/>
    </source>
</evidence>
<organism evidence="4 5">
    <name type="scientific">Kordia aestuariivivens</name>
    <dbReference type="NCBI Taxonomy" id="2759037"/>
    <lineage>
        <taxon>Bacteria</taxon>
        <taxon>Pseudomonadati</taxon>
        <taxon>Bacteroidota</taxon>
        <taxon>Flavobacteriia</taxon>
        <taxon>Flavobacteriales</taxon>
        <taxon>Flavobacteriaceae</taxon>
        <taxon>Kordia</taxon>
    </lineage>
</organism>
<dbReference type="SMART" id="SM00089">
    <property type="entry name" value="PKD"/>
    <property type="match status" value="1"/>
</dbReference>
<feature type="signal peptide" evidence="2">
    <location>
        <begin position="1"/>
        <end position="22"/>
    </location>
</feature>
<evidence type="ECO:0000313" key="4">
    <source>
        <dbReference type="EMBL" id="MBC8753388.1"/>
    </source>
</evidence>
<dbReference type="EMBL" id="JACGWS010000001">
    <property type="protein sequence ID" value="MBC8753388.1"/>
    <property type="molecule type" value="Genomic_DNA"/>
</dbReference>
<dbReference type="RefSeq" id="WP_187560425.1">
    <property type="nucleotide sequence ID" value="NZ_JACGWS010000001.1"/>
</dbReference>
<dbReference type="Proteomes" id="UP000619238">
    <property type="component" value="Unassembled WGS sequence"/>
</dbReference>
<protein>
    <submittedName>
        <fullName evidence="4">PKD domain-containing protein</fullName>
    </submittedName>
</protein>
<gene>
    <name evidence="4" type="ORF">H2O64_01815</name>
</gene>
<dbReference type="InterPro" id="IPR013783">
    <property type="entry name" value="Ig-like_fold"/>
</dbReference>
<evidence type="ECO:0000256" key="2">
    <source>
        <dbReference type="SAM" id="SignalP"/>
    </source>
</evidence>
<feature type="chain" id="PRO_5047445292" evidence="2">
    <location>
        <begin position="23"/>
        <end position="333"/>
    </location>
</feature>
<dbReference type="Gene3D" id="2.60.40.10">
    <property type="entry name" value="Immunoglobulins"/>
    <property type="match status" value="1"/>
</dbReference>
<dbReference type="InterPro" id="IPR022409">
    <property type="entry name" value="PKD/Chitinase_dom"/>
</dbReference>
<reference evidence="4 5" key="1">
    <citation type="submission" date="2020-07" db="EMBL/GenBank/DDBJ databases">
        <title>Description of Kordia aestuariivivens sp. nov., isolated from a tidal flat.</title>
        <authorList>
            <person name="Park S."/>
            <person name="Yoon J.-H."/>
        </authorList>
    </citation>
    <scope>NUCLEOTIDE SEQUENCE [LARGE SCALE GENOMIC DNA]</scope>
    <source>
        <strain evidence="4 5">YSTF-M3</strain>
    </source>
</reference>
<proteinExistence type="predicted"/>
<dbReference type="InterPro" id="IPR000601">
    <property type="entry name" value="PKD_dom"/>
</dbReference>
<accession>A0ABR7Q4F2</accession>
<keyword evidence="2" id="KW-0732">Signal</keyword>
<dbReference type="InterPro" id="IPR035986">
    <property type="entry name" value="PKD_dom_sf"/>
</dbReference>
<comment type="caution">
    <text evidence="4">The sequence shown here is derived from an EMBL/GenBank/DDBJ whole genome shotgun (WGS) entry which is preliminary data.</text>
</comment>